<dbReference type="EMBL" id="KI281735">
    <property type="protein sequence ID" value="ESA15689.1"/>
    <property type="molecule type" value="Genomic_DNA"/>
</dbReference>
<accession>U9U5M7</accession>
<protein>
    <submittedName>
        <fullName evidence="1">Uncharacterized protein</fullName>
    </submittedName>
</protein>
<dbReference type="VEuPathDB" id="FungiDB:RhiirFUN_013021"/>
<evidence type="ECO:0000313" key="1">
    <source>
        <dbReference type="EMBL" id="ESA15689.1"/>
    </source>
</evidence>
<proteinExistence type="predicted"/>
<name>U9U5M7_RHIID</name>
<gene>
    <name evidence="1" type="ORF">GLOINDRAFT_23604</name>
</gene>
<dbReference type="AlphaFoldDB" id="U9U5M7"/>
<organism evidence="1">
    <name type="scientific">Rhizophagus irregularis (strain DAOM 181602 / DAOM 197198 / MUCL 43194)</name>
    <name type="common">Arbuscular mycorrhizal fungus</name>
    <name type="synonym">Glomus intraradices</name>
    <dbReference type="NCBI Taxonomy" id="747089"/>
    <lineage>
        <taxon>Eukaryota</taxon>
        <taxon>Fungi</taxon>
        <taxon>Fungi incertae sedis</taxon>
        <taxon>Mucoromycota</taxon>
        <taxon>Glomeromycotina</taxon>
        <taxon>Glomeromycetes</taxon>
        <taxon>Glomerales</taxon>
        <taxon>Glomeraceae</taxon>
        <taxon>Rhizophagus</taxon>
    </lineage>
</organism>
<sequence>MAINKRYTVHEEVDNILSVESEYDPVFKNKEKFEEALTKSRVNEIRENNLSINLKLTQQFEINLFYKDAGIWICPMITGFRKWRRKQLLEHIDLVNQSSKSNKDKVAIFSRFPASENRRSLAVKVAETAKYFRARPLRIGNLSFFSFHHVSGFDSKGISDFDWDID</sequence>
<reference evidence="1" key="1">
    <citation type="submission" date="2013-07" db="EMBL/GenBank/DDBJ databases">
        <title>The genome of an arbuscular mycorrhizal fungus provides insights into the evolution of the oldest plant symbiosis.</title>
        <authorList>
            <consortium name="DOE Joint Genome Institute"/>
            <person name="Tisserant E."/>
            <person name="Malbreil M."/>
            <person name="Kuo A."/>
            <person name="Kohler A."/>
            <person name="Symeonidi A."/>
            <person name="Balestrini R."/>
            <person name="Charron P."/>
            <person name="Duensing N."/>
            <person name="Frei-dit-Frey N."/>
            <person name="Gianinazzi-Pearson V."/>
            <person name="Gilbert B."/>
            <person name="Handa Y."/>
            <person name="Hijri M."/>
            <person name="Kaul R."/>
            <person name="Kawaguchi M."/>
            <person name="Krajinski F."/>
            <person name="Lammers P."/>
            <person name="Lapierre D."/>
            <person name="Masclaux F.G."/>
            <person name="Murat C."/>
            <person name="Morin E."/>
            <person name="Ndikumana S."/>
            <person name="Pagni M."/>
            <person name="Petitpierre D."/>
            <person name="Requena N."/>
            <person name="Rosikiewicz P."/>
            <person name="Riley R."/>
            <person name="Saito K."/>
            <person name="San Clemente H."/>
            <person name="Shapiro H."/>
            <person name="van Tuinen D."/>
            <person name="Becard G."/>
            <person name="Bonfante P."/>
            <person name="Paszkowski U."/>
            <person name="Shachar-Hill Y."/>
            <person name="Young J.P."/>
            <person name="Sanders I.R."/>
            <person name="Henrissat B."/>
            <person name="Rensing S.A."/>
            <person name="Grigoriev I.V."/>
            <person name="Corradi N."/>
            <person name="Roux C."/>
            <person name="Martin F."/>
        </authorList>
    </citation>
    <scope>NUCLEOTIDE SEQUENCE</scope>
    <source>
        <strain evidence="1">DAOM 197198</strain>
    </source>
</reference>
<dbReference type="HOGENOM" id="CLU_1603603_0_0_1"/>